<reference evidence="7 8" key="1">
    <citation type="submission" date="2020-05" db="EMBL/GenBank/DDBJ databases">
        <title>Gimesia benthica sp. nov., a novel planctomycete isolated from a deep-sea water sample of the Northwest Indian Ocean.</title>
        <authorList>
            <person name="Wang J."/>
            <person name="Ruan C."/>
            <person name="Song L."/>
            <person name="Zhu Y."/>
            <person name="Li A."/>
            <person name="Zheng X."/>
            <person name="Wang L."/>
            <person name="Lu Z."/>
            <person name="Huang Y."/>
            <person name="Du W."/>
            <person name="Zhou Y."/>
            <person name="Huang L."/>
            <person name="Dai X."/>
        </authorList>
    </citation>
    <scope>NUCLEOTIDE SEQUENCE [LARGE SCALE GENOMIC DNA]</scope>
    <source>
        <strain evidence="7 8">YYQ-30</strain>
    </source>
</reference>
<dbReference type="GO" id="GO:0046872">
    <property type="term" value="F:metal ion binding"/>
    <property type="evidence" value="ECO:0007669"/>
    <property type="project" value="UniProtKB-KW"/>
</dbReference>
<keyword evidence="5" id="KW-0732">Signal</keyword>
<evidence type="ECO:0000313" key="7">
    <source>
        <dbReference type="EMBL" id="NNU78850.1"/>
    </source>
</evidence>
<proteinExistence type="predicted"/>
<evidence type="ECO:0000256" key="5">
    <source>
        <dbReference type="SAM" id="SignalP"/>
    </source>
</evidence>
<dbReference type="SUPFAM" id="SSF46626">
    <property type="entry name" value="Cytochrome c"/>
    <property type="match status" value="1"/>
</dbReference>
<keyword evidence="3 4" id="KW-0408">Iron</keyword>
<dbReference type="RefSeq" id="WP_171321311.1">
    <property type="nucleotide sequence ID" value="NZ_JABFBC010000001.1"/>
</dbReference>
<evidence type="ECO:0000256" key="1">
    <source>
        <dbReference type="ARBA" id="ARBA00022617"/>
    </source>
</evidence>
<dbReference type="GO" id="GO:0009055">
    <property type="term" value="F:electron transfer activity"/>
    <property type="evidence" value="ECO:0007669"/>
    <property type="project" value="InterPro"/>
</dbReference>
<feature type="domain" description="Cytochrome c" evidence="6">
    <location>
        <begin position="24"/>
        <end position="132"/>
    </location>
</feature>
<dbReference type="PROSITE" id="PS51257">
    <property type="entry name" value="PROKAR_LIPOPROTEIN"/>
    <property type="match status" value="1"/>
</dbReference>
<evidence type="ECO:0000256" key="2">
    <source>
        <dbReference type="ARBA" id="ARBA00022723"/>
    </source>
</evidence>
<evidence type="ECO:0000259" key="6">
    <source>
        <dbReference type="PROSITE" id="PS51007"/>
    </source>
</evidence>
<dbReference type="InterPro" id="IPR036909">
    <property type="entry name" value="Cyt_c-like_dom_sf"/>
</dbReference>
<dbReference type="Gene3D" id="1.10.760.10">
    <property type="entry name" value="Cytochrome c-like domain"/>
    <property type="match status" value="1"/>
</dbReference>
<feature type="chain" id="PRO_5032772548" evidence="5">
    <location>
        <begin position="20"/>
        <end position="134"/>
    </location>
</feature>
<evidence type="ECO:0000313" key="8">
    <source>
        <dbReference type="Proteomes" id="UP000572377"/>
    </source>
</evidence>
<dbReference type="GO" id="GO:0020037">
    <property type="term" value="F:heme binding"/>
    <property type="evidence" value="ECO:0007669"/>
    <property type="project" value="InterPro"/>
</dbReference>
<protein>
    <submittedName>
        <fullName evidence="7">C-type cytochrome</fullName>
    </submittedName>
</protein>
<comment type="caution">
    <text evidence="7">The sequence shown here is derived from an EMBL/GenBank/DDBJ whole genome shotgun (WGS) entry which is preliminary data.</text>
</comment>
<organism evidence="7 8">
    <name type="scientific">Halovulum dunhuangense</name>
    <dbReference type="NCBI Taxonomy" id="1505036"/>
    <lineage>
        <taxon>Bacteria</taxon>
        <taxon>Pseudomonadati</taxon>
        <taxon>Pseudomonadota</taxon>
        <taxon>Alphaproteobacteria</taxon>
        <taxon>Rhodobacterales</taxon>
        <taxon>Paracoccaceae</taxon>
        <taxon>Halovulum</taxon>
    </lineage>
</organism>
<dbReference type="AlphaFoldDB" id="A0A849L017"/>
<evidence type="ECO:0000256" key="4">
    <source>
        <dbReference type="PROSITE-ProRule" id="PRU00433"/>
    </source>
</evidence>
<sequence length="134" mass="14209">MAYRVAFAGVLAAPFLMLAACDPVERADARRYYAENCAACHGPSGRGDGPLAAGLETPPADLTTIARRNGGAFDFAHVMGVIDGYKSPERDMPRFGNLLAEAETIPFDTGDGILTPTPIPLLALARYIEAMQVP</sequence>
<keyword evidence="1 4" id="KW-0349">Heme</keyword>
<dbReference type="Proteomes" id="UP000572377">
    <property type="component" value="Unassembled WGS sequence"/>
</dbReference>
<dbReference type="InterPro" id="IPR009056">
    <property type="entry name" value="Cyt_c-like_dom"/>
</dbReference>
<name>A0A849L017_9RHOB</name>
<dbReference type="EMBL" id="JABFBC010000001">
    <property type="protein sequence ID" value="NNU78850.1"/>
    <property type="molecule type" value="Genomic_DNA"/>
</dbReference>
<evidence type="ECO:0000256" key="3">
    <source>
        <dbReference type="ARBA" id="ARBA00023004"/>
    </source>
</evidence>
<feature type="signal peptide" evidence="5">
    <location>
        <begin position="1"/>
        <end position="19"/>
    </location>
</feature>
<keyword evidence="8" id="KW-1185">Reference proteome</keyword>
<accession>A0A849L017</accession>
<dbReference type="PROSITE" id="PS51007">
    <property type="entry name" value="CYTC"/>
    <property type="match status" value="1"/>
</dbReference>
<gene>
    <name evidence="7" type="ORF">HMH01_00230</name>
</gene>
<dbReference type="Pfam" id="PF13442">
    <property type="entry name" value="Cytochrome_CBB3"/>
    <property type="match status" value="1"/>
</dbReference>
<keyword evidence="2 4" id="KW-0479">Metal-binding</keyword>